<protein>
    <submittedName>
        <fullName evidence="1">Uncharacterized protein</fullName>
    </submittedName>
</protein>
<dbReference type="Proteomes" id="UP000814140">
    <property type="component" value="Unassembled WGS sequence"/>
</dbReference>
<accession>A0ACB8T091</accession>
<organism evidence="1 2">
    <name type="scientific">Artomyces pyxidatus</name>
    <dbReference type="NCBI Taxonomy" id="48021"/>
    <lineage>
        <taxon>Eukaryota</taxon>
        <taxon>Fungi</taxon>
        <taxon>Dikarya</taxon>
        <taxon>Basidiomycota</taxon>
        <taxon>Agaricomycotina</taxon>
        <taxon>Agaricomycetes</taxon>
        <taxon>Russulales</taxon>
        <taxon>Auriscalpiaceae</taxon>
        <taxon>Artomyces</taxon>
    </lineage>
</organism>
<gene>
    <name evidence="1" type="ORF">BV25DRAFT_1804928</name>
</gene>
<name>A0ACB8T091_9AGAM</name>
<reference evidence="1" key="1">
    <citation type="submission" date="2021-03" db="EMBL/GenBank/DDBJ databases">
        <authorList>
            <consortium name="DOE Joint Genome Institute"/>
            <person name="Ahrendt S."/>
            <person name="Looney B.P."/>
            <person name="Miyauchi S."/>
            <person name="Morin E."/>
            <person name="Drula E."/>
            <person name="Courty P.E."/>
            <person name="Chicoki N."/>
            <person name="Fauchery L."/>
            <person name="Kohler A."/>
            <person name="Kuo A."/>
            <person name="Labutti K."/>
            <person name="Pangilinan J."/>
            <person name="Lipzen A."/>
            <person name="Riley R."/>
            <person name="Andreopoulos W."/>
            <person name="He G."/>
            <person name="Johnson J."/>
            <person name="Barry K.W."/>
            <person name="Grigoriev I.V."/>
            <person name="Nagy L."/>
            <person name="Hibbett D."/>
            <person name="Henrissat B."/>
            <person name="Matheny P.B."/>
            <person name="Labbe J."/>
            <person name="Martin F."/>
        </authorList>
    </citation>
    <scope>NUCLEOTIDE SEQUENCE</scope>
    <source>
        <strain evidence="1">HHB10654</strain>
    </source>
</reference>
<reference evidence="1" key="2">
    <citation type="journal article" date="2022" name="New Phytol.">
        <title>Evolutionary transition to the ectomycorrhizal habit in the genomes of a hyperdiverse lineage of mushroom-forming fungi.</title>
        <authorList>
            <person name="Looney B."/>
            <person name="Miyauchi S."/>
            <person name="Morin E."/>
            <person name="Drula E."/>
            <person name="Courty P.E."/>
            <person name="Kohler A."/>
            <person name="Kuo A."/>
            <person name="LaButti K."/>
            <person name="Pangilinan J."/>
            <person name="Lipzen A."/>
            <person name="Riley R."/>
            <person name="Andreopoulos W."/>
            <person name="He G."/>
            <person name="Johnson J."/>
            <person name="Nolan M."/>
            <person name="Tritt A."/>
            <person name="Barry K.W."/>
            <person name="Grigoriev I.V."/>
            <person name="Nagy L.G."/>
            <person name="Hibbett D."/>
            <person name="Henrissat B."/>
            <person name="Matheny P.B."/>
            <person name="Labbe J."/>
            <person name="Martin F.M."/>
        </authorList>
    </citation>
    <scope>NUCLEOTIDE SEQUENCE</scope>
    <source>
        <strain evidence="1">HHB10654</strain>
    </source>
</reference>
<keyword evidence="2" id="KW-1185">Reference proteome</keyword>
<evidence type="ECO:0000313" key="1">
    <source>
        <dbReference type="EMBL" id="KAI0061782.1"/>
    </source>
</evidence>
<dbReference type="EMBL" id="MU277210">
    <property type="protein sequence ID" value="KAI0061782.1"/>
    <property type="molecule type" value="Genomic_DNA"/>
</dbReference>
<evidence type="ECO:0000313" key="2">
    <source>
        <dbReference type="Proteomes" id="UP000814140"/>
    </source>
</evidence>
<proteinExistence type="predicted"/>
<comment type="caution">
    <text evidence="1">The sequence shown here is derived from an EMBL/GenBank/DDBJ whole genome shotgun (WGS) entry which is preliminary data.</text>
</comment>
<sequence>MSLNVSSSVASLWLIPGTQPRPVFRKSHFDHLLLPNVCTDLVTCSCLSHVTNLAICDFMAYITKIAVIENKQAVWDYDPSTPDNRIFGRDLDVIAVIRTLAVKVRALPQASHLFSVSH</sequence>